<dbReference type="OrthoDB" id="511599at2759"/>
<gene>
    <name evidence="4" type="ORF">ASPVEDRAFT_82017</name>
</gene>
<accession>A0A1L9PG11</accession>
<evidence type="ECO:0000313" key="5">
    <source>
        <dbReference type="Proteomes" id="UP000184073"/>
    </source>
</evidence>
<organism evidence="4 5">
    <name type="scientific">Aspergillus versicolor CBS 583.65</name>
    <dbReference type="NCBI Taxonomy" id="1036611"/>
    <lineage>
        <taxon>Eukaryota</taxon>
        <taxon>Fungi</taxon>
        <taxon>Dikarya</taxon>
        <taxon>Ascomycota</taxon>
        <taxon>Pezizomycotina</taxon>
        <taxon>Eurotiomycetes</taxon>
        <taxon>Eurotiomycetidae</taxon>
        <taxon>Eurotiales</taxon>
        <taxon>Aspergillaceae</taxon>
        <taxon>Aspergillus</taxon>
        <taxon>Aspergillus subgen. Nidulantes</taxon>
    </lineage>
</organism>
<dbReference type="Proteomes" id="UP000184073">
    <property type="component" value="Unassembled WGS sequence"/>
</dbReference>
<protein>
    <submittedName>
        <fullName evidence="4">Uncharacterized protein</fullName>
    </submittedName>
</protein>
<dbReference type="RefSeq" id="XP_040666211.1">
    <property type="nucleotide sequence ID" value="XM_040817123.1"/>
</dbReference>
<reference evidence="5" key="1">
    <citation type="journal article" date="2017" name="Genome Biol.">
        <title>Comparative genomics reveals high biological diversity and specific adaptations in the industrially and medically important fungal genus Aspergillus.</title>
        <authorList>
            <person name="de Vries R.P."/>
            <person name="Riley R."/>
            <person name="Wiebenga A."/>
            <person name="Aguilar-Osorio G."/>
            <person name="Amillis S."/>
            <person name="Uchima C.A."/>
            <person name="Anderluh G."/>
            <person name="Asadollahi M."/>
            <person name="Askin M."/>
            <person name="Barry K."/>
            <person name="Battaglia E."/>
            <person name="Bayram O."/>
            <person name="Benocci T."/>
            <person name="Braus-Stromeyer S.A."/>
            <person name="Caldana C."/>
            <person name="Canovas D."/>
            <person name="Cerqueira G.C."/>
            <person name="Chen F."/>
            <person name="Chen W."/>
            <person name="Choi C."/>
            <person name="Clum A."/>
            <person name="Dos Santos R.A."/>
            <person name="Damasio A.R."/>
            <person name="Diallinas G."/>
            <person name="Emri T."/>
            <person name="Fekete E."/>
            <person name="Flipphi M."/>
            <person name="Freyberg S."/>
            <person name="Gallo A."/>
            <person name="Gournas C."/>
            <person name="Habgood R."/>
            <person name="Hainaut M."/>
            <person name="Harispe M.L."/>
            <person name="Henrissat B."/>
            <person name="Hilden K.S."/>
            <person name="Hope R."/>
            <person name="Hossain A."/>
            <person name="Karabika E."/>
            <person name="Karaffa L."/>
            <person name="Karanyi Z."/>
            <person name="Krasevec N."/>
            <person name="Kuo A."/>
            <person name="Kusch H."/>
            <person name="LaButti K."/>
            <person name="Lagendijk E.L."/>
            <person name="Lapidus A."/>
            <person name="Levasseur A."/>
            <person name="Lindquist E."/>
            <person name="Lipzen A."/>
            <person name="Logrieco A.F."/>
            <person name="MacCabe A."/>
            <person name="Maekelae M.R."/>
            <person name="Malavazi I."/>
            <person name="Melin P."/>
            <person name="Meyer V."/>
            <person name="Mielnichuk N."/>
            <person name="Miskei M."/>
            <person name="Molnar A.P."/>
            <person name="Mule G."/>
            <person name="Ngan C.Y."/>
            <person name="Orejas M."/>
            <person name="Orosz E."/>
            <person name="Ouedraogo J.P."/>
            <person name="Overkamp K.M."/>
            <person name="Park H.-S."/>
            <person name="Perrone G."/>
            <person name="Piumi F."/>
            <person name="Punt P.J."/>
            <person name="Ram A.F."/>
            <person name="Ramon A."/>
            <person name="Rauscher S."/>
            <person name="Record E."/>
            <person name="Riano-Pachon D.M."/>
            <person name="Robert V."/>
            <person name="Roehrig J."/>
            <person name="Ruller R."/>
            <person name="Salamov A."/>
            <person name="Salih N.S."/>
            <person name="Samson R.A."/>
            <person name="Sandor E."/>
            <person name="Sanguinetti M."/>
            <person name="Schuetze T."/>
            <person name="Sepcic K."/>
            <person name="Shelest E."/>
            <person name="Sherlock G."/>
            <person name="Sophianopoulou V."/>
            <person name="Squina F.M."/>
            <person name="Sun H."/>
            <person name="Susca A."/>
            <person name="Todd R.B."/>
            <person name="Tsang A."/>
            <person name="Unkles S.E."/>
            <person name="van de Wiele N."/>
            <person name="van Rossen-Uffink D."/>
            <person name="Oliveira J.V."/>
            <person name="Vesth T.C."/>
            <person name="Visser J."/>
            <person name="Yu J.-H."/>
            <person name="Zhou M."/>
            <person name="Andersen M.R."/>
            <person name="Archer D.B."/>
            <person name="Baker S.E."/>
            <person name="Benoit I."/>
            <person name="Brakhage A.A."/>
            <person name="Braus G.H."/>
            <person name="Fischer R."/>
            <person name="Frisvad J.C."/>
            <person name="Goldman G.H."/>
            <person name="Houbraken J."/>
            <person name="Oakley B."/>
            <person name="Pocsi I."/>
            <person name="Scazzocchio C."/>
            <person name="Seiboth B."/>
            <person name="vanKuyk P.A."/>
            <person name="Wortman J."/>
            <person name="Dyer P.S."/>
            <person name="Grigoriev I.V."/>
        </authorList>
    </citation>
    <scope>NUCLEOTIDE SEQUENCE [LARGE SCALE GENOMIC DNA]</scope>
    <source>
        <strain evidence="5">CBS 583.65</strain>
    </source>
</reference>
<feature type="region of interest" description="Disordered" evidence="1">
    <location>
        <begin position="21"/>
        <end position="70"/>
    </location>
</feature>
<feature type="domain" description="Orc1-like AAA ATPase" evidence="2">
    <location>
        <begin position="157"/>
        <end position="292"/>
    </location>
</feature>
<dbReference type="InterPro" id="IPR027417">
    <property type="entry name" value="P-loop_NTPase"/>
</dbReference>
<dbReference type="InterPro" id="IPR056808">
    <property type="entry name" value="HTH_AAA"/>
</dbReference>
<evidence type="ECO:0000313" key="4">
    <source>
        <dbReference type="EMBL" id="OJJ00449.1"/>
    </source>
</evidence>
<dbReference type="STRING" id="1036611.A0A1L9PG11"/>
<dbReference type="PANTHER" id="PTHR36168:SF1">
    <property type="entry name" value="ORC1-LIKE AAA ATPASE DOMAIN-CONTAINING PROTEIN"/>
    <property type="match status" value="1"/>
</dbReference>
<sequence length="556" mass="63688">MFCRSVQRYFVSAPRVRPWVPRRPPGRASAYSGQSFSQNSLPGGPDPTDQADQDDQGGKKGQPNDDQDPNLRSTILKMMESAATTFASIAVLGIAGFSYHKYYKYLILQKMENAFEPGDPALEVAGVETGARQYHHDEHWFVRNEQELIDKIIAGEIPGHYYLLVGEKGTGKTSMLLEAMRKINGDGCSIFDAHGDQEIFRIRLGKALDFEFHEDYIGSLFSIKGPRDTTALLDIERAFNKLEKVAMKRRRQGKPPLVLIINSAHMVRDDSDGQDLLEMIQQRAEQWAASNLVTTVFNSDDYWVYERLKRYATRMETIPVVDLPRDKAMAALRKYRRDYCNEHLSDKVIGEIYDKIGGRLSYLSRVAKARDPIDLCDTICEAEKTWFLNKCWILGEEMDDDVMDQQKYASAAMVMAKALVDKEKEMEKAYDDDGGHILPEISLHEARQIMTRADFIQSYDHENIFTINWRAMVRADSVPMQRAFREVCAEPGFDEFLEATLDRISDIESLGRTRELTIKDLWNQGKYQVAMRDAKGREQGTIEFFTKPEEKEKDDE</sequence>
<dbReference type="PANTHER" id="PTHR36168">
    <property type="entry name" value="CHROMOSOME 1, WHOLE GENOME SHOTGUN SEQUENCE"/>
    <property type="match status" value="1"/>
</dbReference>
<keyword evidence="5" id="KW-1185">Reference proteome</keyword>
<dbReference type="Pfam" id="PF24913">
    <property type="entry name" value="WHD_AAA_fung"/>
    <property type="match status" value="1"/>
</dbReference>
<dbReference type="Gene3D" id="3.40.50.300">
    <property type="entry name" value="P-loop containing nucleotide triphosphate hydrolases"/>
    <property type="match status" value="1"/>
</dbReference>
<dbReference type="AlphaFoldDB" id="A0A1L9PG11"/>
<dbReference type="GeneID" id="63732634"/>
<dbReference type="InterPro" id="IPR041664">
    <property type="entry name" value="AAA_16"/>
</dbReference>
<evidence type="ECO:0000259" key="2">
    <source>
        <dbReference type="Pfam" id="PF13191"/>
    </source>
</evidence>
<dbReference type="SUPFAM" id="SSF52540">
    <property type="entry name" value="P-loop containing nucleoside triphosphate hydrolases"/>
    <property type="match status" value="1"/>
</dbReference>
<evidence type="ECO:0000259" key="3">
    <source>
        <dbReference type="Pfam" id="PF24913"/>
    </source>
</evidence>
<feature type="domain" description="AAA protein C-terminal winged helix" evidence="3">
    <location>
        <begin position="389"/>
        <end position="508"/>
    </location>
</feature>
<name>A0A1L9PG11_ASPVE</name>
<proteinExistence type="predicted"/>
<dbReference type="VEuPathDB" id="FungiDB:ASPVEDRAFT_82017"/>
<feature type="compositionally biased region" description="Polar residues" evidence="1">
    <location>
        <begin position="31"/>
        <end position="41"/>
    </location>
</feature>
<dbReference type="EMBL" id="KV878127">
    <property type="protein sequence ID" value="OJJ00449.1"/>
    <property type="molecule type" value="Genomic_DNA"/>
</dbReference>
<evidence type="ECO:0000256" key="1">
    <source>
        <dbReference type="SAM" id="MobiDB-lite"/>
    </source>
</evidence>
<dbReference type="Pfam" id="PF13191">
    <property type="entry name" value="AAA_16"/>
    <property type="match status" value="1"/>
</dbReference>